<keyword evidence="8" id="KW-1185">Reference proteome</keyword>
<evidence type="ECO:0000256" key="5">
    <source>
        <dbReference type="SAM" id="SignalP"/>
    </source>
</evidence>
<dbReference type="Pfam" id="PF04755">
    <property type="entry name" value="PAP_fibrillin"/>
    <property type="match status" value="1"/>
</dbReference>
<gene>
    <name evidence="7" type="ORF">CISIN_1g023858mg</name>
</gene>
<evidence type="ECO:0000313" key="8">
    <source>
        <dbReference type="Proteomes" id="UP000027120"/>
    </source>
</evidence>
<dbReference type="InterPro" id="IPR006843">
    <property type="entry name" value="PAP/fibrillin_dom"/>
</dbReference>
<evidence type="ECO:0000256" key="4">
    <source>
        <dbReference type="ARBA" id="ARBA00022946"/>
    </source>
</evidence>
<comment type="subcellular location">
    <subcellularLocation>
        <location evidence="1">Plastid</location>
    </subcellularLocation>
</comment>
<proteinExistence type="inferred from homology"/>
<feature type="chain" id="PRO_5001638434" description="Plastid lipid-associated protein/fibrillin conserved domain-containing protein" evidence="5">
    <location>
        <begin position="24"/>
        <end position="210"/>
    </location>
</feature>
<feature type="domain" description="Plastid lipid-associated protein/fibrillin conserved" evidence="6">
    <location>
        <begin position="29"/>
        <end position="202"/>
    </location>
</feature>
<dbReference type="Proteomes" id="UP000027120">
    <property type="component" value="Unassembled WGS sequence"/>
</dbReference>
<keyword evidence="4" id="KW-0809">Transit peptide</keyword>
<evidence type="ECO:0000313" key="7">
    <source>
        <dbReference type="EMBL" id="KDO86695.1"/>
    </source>
</evidence>
<reference evidence="7 8" key="1">
    <citation type="submission" date="2014-04" db="EMBL/GenBank/DDBJ databases">
        <authorList>
            <consortium name="International Citrus Genome Consortium"/>
            <person name="Gmitter F."/>
            <person name="Chen C."/>
            <person name="Farmerie W."/>
            <person name="Harkins T."/>
            <person name="Desany B."/>
            <person name="Mohiuddin M."/>
            <person name="Kodira C."/>
            <person name="Borodovsky M."/>
            <person name="Lomsadze A."/>
            <person name="Burns P."/>
            <person name="Jenkins J."/>
            <person name="Prochnik S."/>
            <person name="Shu S."/>
            <person name="Chapman J."/>
            <person name="Pitluck S."/>
            <person name="Schmutz J."/>
            <person name="Rokhsar D."/>
        </authorList>
    </citation>
    <scope>NUCLEOTIDE SEQUENCE</scope>
</reference>
<accession>A0A067H719</accession>
<evidence type="ECO:0000256" key="3">
    <source>
        <dbReference type="ARBA" id="ARBA00022640"/>
    </source>
</evidence>
<dbReference type="EMBL" id="KK784873">
    <property type="protein sequence ID" value="KDO86695.1"/>
    <property type="molecule type" value="Genomic_DNA"/>
</dbReference>
<dbReference type="GO" id="GO:0009536">
    <property type="term" value="C:plastid"/>
    <property type="evidence" value="ECO:0007669"/>
    <property type="project" value="UniProtKB-SubCell"/>
</dbReference>
<feature type="signal peptide" evidence="5">
    <location>
        <begin position="1"/>
        <end position="23"/>
    </location>
</feature>
<evidence type="ECO:0000256" key="1">
    <source>
        <dbReference type="ARBA" id="ARBA00004474"/>
    </source>
</evidence>
<dbReference type="PANTHER" id="PTHR31906">
    <property type="entry name" value="PLASTID-LIPID-ASSOCIATED PROTEIN 4, CHLOROPLASTIC-RELATED"/>
    <property type="match status" value="1"/>
</dbReference>
<keyword evidence="5" id="KW-0732">Signal</keyword>
<comment type="similarity">
    <text evidence="2">Belongs to the PAP/fibrillin family.</text>
</comment>
<organism evidence="7 8">
    <name type="scientific">Citrus sinensis</name>
    <name type="common">Sweet orange</name>
    <name type="synonym">Citrus aurantium var. sinensis</name>
    <dbReference type="NCBI Taxonomy" id="2711"/>
    <lineage>
        <taxon>Eukaryota</taxon>
        <taxon>Viridiplantae</taxon>
        <taxon>Streptophyta</taxon>
        <taxon>Embryophyta</taxon>
        <taxon>Tracheophyta</taxon>
        <taxon>Spermatophyta</taxon>
        <taxon>Magnoliopsida</taxon>
        <taxon>eudicotyledons</taxon>
        <taxon>Gunneridae</taxon>
        <taxon>Pentapetalae</taxon>
        <taxon>rosids</taxon>
        <taxon>malvids</taxon>
        <taxon>Sapindales</taxon>
        <taxon>Rutaceae</taxon>
        <taxon>Aurantioideae</taxon>
        <taxon>Citrus</taxon>
    </lineage>
</organism>
<evidence type="ECO:0000259" key="6">
    <source>
        <dbReference type="Pfam" id="PF04755"/>
    </source>
</evidence>
<protein>
    <recommendedName>
        <fullName evidence="6">Plastid lipid-associated protein/fibrillin conserved domain-containing protein</fullName>
    </recommendedName>
</protein>
<evidence type="ECO:0000256" key="2">
    <source>
        <dbReference type="ARBA" id="ARBA00005845"/>
    </source>
</evidence>
<dbReference type="AlphaFoldDB" id="A0A067H719"/>
<name>A0A067H719_CITSI</name>
<dbReference type="InterPro" id="IPR039633">
    <property type="entry name" value="PAP"/>
</dbReference>
<keyword evidence="3" id="KW-0934">Plastid</keyword>
<sequence length="210" mass="23500">MLINALSLRRLWICLKWQVGLEGCNMGEPIDLVKLDGTWRLQYTSAPDVLVLFEAAARLPFFKVGQIFQKFECRDKSDGGVICNVVRWSVPPLLEKEEGATLVVSAKFDVVSVRNIYLQFEEVTVQNIYISEELQALIAPAILPRSFLSLQILQFIRAFKAQIPVTNTTPGRRSVGGLYYLSYLDNNMLLGRAVGGGGVFVFTKAQPLEL</sequence>